<feature type="region of interest" description="Disordered" evidence="1">
    <location>
        <begin position="41"/>
        <end position="92"/>
    </location>
</feature>
<organism evidence="2 3">
    <name type="scientific">Caerostris extrusa</name>
    <name type="common">Bark spider</name>
    <name type="synonym">Caerostris bankana</name>
    <dbReference type="NCBI Taxonomy" id="172846"/>
    <lineage>
        <taxon>Eukaryota</taxon>
        <taxon>Metazoa</taxon>
        <taxon>Ecdysozoa</taxon>
        <taxon>Arthropoda</taxon>
        <taxon>Chelicerata</taxon>
        <taxon>Arachnida</taxon>
        <taxon>Araneae</taxon>
        <taxon>Araneomorphae</taxon>
        <taxon>Entelegynae</taxon>
        <taxon>Araneoidea</taxon>
        <taxon>Araneidae</taxon>
        <taxon>Caerostris</taxon>
    </lineage>
</organism>
<gene>
    <name evidence="2" type="ORF">CEXT_167951</name>
</gene>
<keyword evidence="3" id="KW-1185">Reference proteome</keyword>
<evidence type="ECO:0000313" key="2">
    <source>
        <dbReference type="EMBL" id="GIY75382.1"/>
    </source>
</evidence>
<evidence type="ECO:0000256" key="1">
    <source>
        <dbReference type="SAM" id="MobiDB-lite"/>
    </source>
</evidence>
<accession>A0AAV4VY75</accession>
<dbReference type="Proteomes" id="UP001054945">
    <property type="component" value="Unassembled WGS sequence"/>
</dbReference>
<dbReference type="EMBL" id="BPLR01015331">
    <property type="protein sequence ID" value="GIY75382.1"/>
    <property type="molecule type" value="Genomic_DNA"/>
</dbReference>
<protein>
    <submittedName>
        <fullName evidence="2">Uncharacterized protein</fullName>
    </submittedName>
</protein>
<evidence type="ECO:0000313" key="3">
    <source>
        <dbReference type="Proteomes" id="UP001054945"/>
    </source>
</evidence>
<sequence length="92" mass="9957">MGKQQFFYFRSLAYNPRFSDTSVFPGFHFLLRSTMGLREEIANDSGGPLRPEIAPSPPGNLGLGSPGNIPTKGRSRGKKRNSDVSLLGGMNG</sequence>
<reference evidence="2 3" key="1">
    <citation type="submission" date="2021-06" db="EMBL/GenBank/DDBJ databases">
        <title>Caerostris extrusa draft genome.</title>
        <authorList>
            <person name="Kono N."/>
            <person name="Arakawa K."/>
        </authorList>
    </citation>
    <scope>NUCLEOTIDE SEQUENCE [LARGE SCALE GENOMIC DNA]</scope>
</reference>
<proteinExistence type="predicted"/>
<name>A0AAV4VY75_CAEEX</name>
<comment type="caution">
    <text evidence="2">The sequence shown here is derived from an EMBL/GenBank/DDBJ whole genome shotgun (WGS) entry which is preliminary data.</text>
</comment>
<dbReference type="AlphaFoldDB" id="A0AAV4VY75"/>